<evidence type="ECO:0000313" key="3">
    <source>
        <dbReference type="EMBL" id="KKU32323.1"/>
    </source>
</evidence>
<dbReference type="Proteomes" id="UP000034067">
    <property type="component" value="Unassembled WGS sequence"/>
</dbReference>
<dbReference type="CDD" id="cd02440">
    <property type="entry name" value="AdoMet_MTases"/>
    <property type="match status" value="1"/>
</dbReference>
<reference evidence="3 4" key="1">
    <citation type="journal article" date="2015" name="Nature">
        <title>rRNA introns, odd ribosomes, and small enigmatic genomes across a large radiation of phyla.</title>
        <authorList>
            <person name="Brown C.T."/>
            <person name="Hug L.A."/>
            <person name="Thomas B.C."/>
            <person name="Sharon I."/>
            <person name="Castelle C.J."/>
            <person name="Singh A."/>
            <person name="Wilkins M.J."/>
            <person name="Williams K.H."/>
            <person name="Banfield J.F."/>
        </authorList>
    </citation>
    <scope>NUCLEOTIDE SEQUENCE [LARGE SCALE GENOMIC DNA]</scope>
</reference>
<name>A0A0G1RQT5_9BACT</name>
<dbReference type="GO" id="GO:0016740">
    <property type="term" value="F:transferase activity"/>
    <property type="evidence" value="ECO:0007669"/>
    <property type="project" value="UniProtKB-KW"/>
</dbReference>
<protein>
    <recommendedName>
        <fullName evidence="2">Methyltransferase domain-containing protein</fullName>
    </recommendedName>
</protein>
<dbReference type="SUPFAM" id="SSF53335">
    <property type="entry name" value="S-adenosyl-L-methionine-dependent methyltransferases"/>
    <property type="match status" value="1"/>
</dbReference>
<accession>A0A0G1RQT5</accession>
<feature type="domain" description="Methyltransferase" evidence="2">
    <location>
        <begin position="42"/>
        <end position="136"/>
    </location>
</feature>
<dbReference type="AlphaFoldDB" id="A0A0G1RQT5"/>
<dbReference type="PANTHER" id="PTHR43861">
    <property type="entry name" value="TRANS-ACONITATE 2-METHYLTRANSFERASE-RELATED"/>
    <property type="match status" value="1"/>
</dbReference>
<keyword evidence="1" id="KW-0808">Transferase</keyword>
<dbReference type="InterPro" id="IPR029063">
    <property type="entry name" value="SAM-dependent_MTases_sf"/>
</dbReference>
<evidence type="ECO:0000259" key="2">
    <source>
        <dbReference type="Pfam" id="PF13649"/>
    </source>
</evidence>
<proteinExistence type="predicted"/>
<dbReference type="Pfam" id="PF13649">
    <property type="entry name" value="Methyltransf_25"/>
    <property type="match status" value="1"/>
</dbReference>
<dbReference type="Gene3D" id="3.40.50.150">
    <property type="entry name" value="Vaccinia Virus protein VP39"/>
    <property type="match status" value="1"/>
</dbReference>
<dbReference type="InterPro" id="IPR041698">
    <property type="entry name" value="Methyltransf_25"/>
</dbReference>
<evidence type="ECO:0000313" key="4">
    <source>
        <dbReference type="Proteomes" id="UP000034067"/>
    </source>
</evidence>
<gene>
    <name evidence="3" type="ORF">UX48_C0058G0006</name>
</gene>
<evidence type="ECO:0000256" key="1">
    <source>
        <dbReference type="ARBA" id="ARBA00022679"/>
    </source>
</evidence>
<dbReference type="EMBL" id="LCMJ01000058">
    <property type="protein sequence ID" value="KKU32323.1"/>
    <property type="molecule type" value="Genomic_DNA"/>
</dbReference>
<sequence>MLYGINFIGKPQHFLYYQNVDKNTNPAPLVERFSKNIKIGPVLDIGFGNGRNAVFLARMGFDVTAIDVRQKAIDAAKELAKNNGVVVNFLLKDVREYVFPKKHYQAIIALNSLFFLSKKDFYAAIDNIKKTLIVGGIAIVSSFTVSDSMFDKIRMENEKVGEREFKSRDGHFWYFLDHDELLRLFDGFEILFYKETLTQDHGHPGWPEPHTHAVARIVIKKN</sequence>
<comment type="caution">
    <text evidence="3">The sequence shown here is derived from an EMBL/GenBank/DDBJ whole genome shotgun (WGS) entry which is preliminary data.</text>
</comment>
<organism evidence="3 4">
    <name type="scientific">Candidatus Azambacteria bacterium GW2011_GWB1_46_27</name>
    <dbReference type="NCBI Taxonomy" id="1618617"/>
    <lineage>
        <taxon>Bacteria</taxon>
        <taxon>Candidatus Azamiibacteriota</taxon>
    </lineage>
</organism>